<organism evidence="1 2">
    <name type="scientific">candidate division WWE3 bacterium CG10_big_fil_rev_8_21_14_0_10_32_10</name>
    <dbReference type="NCBI Taxonomy" id="1975090"/>
    <lineage>
        <taxon>Bacteria</taxon>
        <taxon>Katanobacteria</taxon>
    </lineage>
</organism>
<evidence type="ECO:0000313" key="2">
    <source>
        <dbReference type="Proteomes" id="UP000230214"/>
    </source>
</evidence>
<protein>
    <submittedName>
        <fullName evidence="1">Uncharacterized protein</fullName>
    </submittedName>
</protein>
<comment type="caution">
    <text evidence="1">The sequence shown here is derived from an EMBL/GenBank/DDBJ whole genome shotgun (WGS) entry which is preliminary data.</text>
</comment>
<gene>
    <name evidence="1" type="ORF">COV24_00405</name>
</gene>
<accession>A0A2H0RBJ3</accession>
<dbReference type="Proteomes" id="UP000230214">
    <property type="component" value="Unassembled WGS sequence"/>
</dbReference>
<name>A0A2H0RBJ3_UNCKA</name>
<dbReference type="EMBL" id="PCXU01000005">
    <property type="protein sequence ID" value="PIR43899.1"/>
    <property type="molecule type" value="Genomic_DNA"/>
</dbReference>
<feature type="non-terminal residue" evidence="1">
    <location>
        <position position="159"/>
    </location>
</feature>
<evidence type="ECO:0000313" key="1">
    <source>
        <dbReference type="EMBL" id="PIR43899.1"/>
    </source>
</evidence>
<sequence>MPTLPKLLIILSAAILLILPSTVFAQELGIGVATYLPLSESAEDGDIVSINDNVFAKSKLQYDPGVVGVVVENPAVEIDTQPIENSYPVISSGDVYVKVITLNGDIKKGDILTTSGEPGIAMKSSRPGFALGIAGEDFSSKNKTEVRKIKVAVHLHYSY</sequence>
<dbReference type="AlphaFoldDB" id="A0A2H0RBJ3"/>
<proteinExistence type="predicted"/>
<reference evidence="1 2" key="1">
    <citation type="submission" date="2017-09" db="EMBL/GenBank/DDBJ databases">
        <title>Depth-based differentiation of microbial function through sediment-hosted aquifers and enrichment of novel symbionts in the deep terrestrial subsurface.</title>
        <authorList>
            <person name="Probst A.J."/>
            <person name="Ladd B."/>
            <person name="Jarett J.K."/>
            <person name="Geller-Mcgrath D.E."/>
            <person name="Sieber C.M."/>
            <person name="Emerson J.B."/>
            <person name="Anantharaman K."/>
            <person name="Thomas B.C."/>
            <person name="Malmstrom R."/>
            <person name="Stieglmeier M."/>
            <person name="Klingl A."/>
            <person name="Woyke T."/>
            <person name="Ryan C.M."/>
            <person name="Banfield J.F."/>
        </authorList>
    </citation>
    <scope>NUCLEOTIDE SEQUENCE [LARGE SCALE GENOMIC DNA]</scope>
    <source>
        <strain evidence="1">CG10_big_fil_rev_8_21_14_0_10_32_10</strain>
    </source>
</reference>